<keyword evidence="2" id="KW-1185">Reference proteome</keyword>
<protein>
    <submittedName>
        <fullName evidence="1">524_t:CDS:1</fullName>
    </submittedName>
</protein>
<accession>A0ACA9QDC8</accession>
<comment type="caution">
    <text evidence="1">The sequence shown here is derived from an EMBL/GenBank/DDBJ whole genome shotgun (WGS) entry which is preliminary data.</text>
</comment>
<gene>
    <name evidence="1" type="ORF">DHETER_LOCUS14359</name>
</gene>
<organism evidence="1 2">
    <name type="scientific">Dentiscutata heterogama</name>
    <dbReference type="NCBI Taxonomy" id="1316150"/>
    <lineage>
        <taxon>Eukaryota</taxon>
        <taxon>Fungi</taxon>
        <taxon>Fungi incertae sedis</taxon>
        <taxon>Mucoromycota</taxon>
        <taxon>Glomeromycotina</taxon>
        <taxon>Glomeromycetes</taxon>
        <taxon>Diversisporales</taxon>
        <taxon>Gigasporaceae</taxon>
        <taxon>Dentiscutata</taxon>
    </lineage>
</organism>
<evidence type="ECO:0000313" key="2">
    <source>
        <dbReference type="Proteomes" id="UP000789702"/>
    </source>
</evidence>
<feature type="non-terminal residue" evidence="1">
    <location>
        <position position="185"/>
    </location>
</feature>
<sequence>RSDAKFQEQNFKPWHFNQQSGLRIADEPAFFDIMPKSLILDDKTRILCPRAELNFENIELKPFTELNNAVEKALKHHNPYHELLKVFKTYGHFLPKSIIFGHRLYRACHLDIKENSLQFTDWEDFDFVTYNNNLLNKWENYTKFHNLSTSTNDEVMISINNGKIVRDDLKEWVNSCLESNIDSWQ</sequence>
<dbReference type="EMBL" id="CAJVPU010043688">
    <property type="protein sequence ID" value="CAG8746203.1"/>
    <property type="molecule type" value="Genomic_DNA"/>
</dbReference>
<dbReference type="Proteomes" id="UP000789702">
    <property type="component" value="Unassembled WGS sequence"/>
</dbReference>
<proteinExistence type="predicted"/>
<evidence type="ECO:0000313" key="1">
    <source>
        <dbReference type="EMBL" id="CAG8746203.1"/>
    </source>
</evidence>
<feature type="non-terminal residue" evidence="1">
    <location>
        <position position="1"/>
    </location>
</feature>
<name>A0ACA9QDC8_9GLOM</name>
<reference evidence="1" key="1">
    <citation type="submission" date="2021-06" db="EMBL/GenBank/DDBJ databases">
        <authorList>
            <person name="Kallberg Y."/>
            <person name="Tangrot J."/>
            <person name="Rosling A."/>
        </authorList>
    </citation>
    <scope>NUCLEOTIDE SEQUENCE</scope>
    <source>
        <strain evidence="1">IL203A</strain>
    </source>
</reference>